<dbReference type="NCBIfam" id="TIGR00010">
    <property type="entry name" value="YchF/TatD family DNA exonuclease"/>
    <property type="match status" value="1"/>
</dbReference>
<dbReference type="GO" id="GO:0004536">
    <property type="term" value="F:DNA nuclease activity"/>
    <property type="evidence" value="ECO:0007669"/>
    <property type="project" value="InterPro"/>
</dbReference>
<dbReference type="SUPFAM" id="SSF51556">
    <property type="entry name" value="Metallo-dependent hydrolases"/>
    <property type="match status" value="1"/>
</dbReference>
<dbReference type="Proteomes" id="UP000231203">
    <property type="component" value="Unassembled WGS sequence"/>
</dbReference>
<dbReference type="InterPro" id="IPR018228">
    <property type="entry name" value="DNase_TatD-rel_CS"/>
</dbReference>
<dbReference type="CDD" id="cd01310">
    <property type="entry name" value="TatD_DNAse"/>
    <property type="match status" value="1"/>
</dbReference>
<dbReference type="GO" id="GO:0016788">
    <property type="term" value="F:hydrolase activity, acting on ester bonds"/>
    <property type="evidence" value="ECO:0007669"/>
    <property type="project" value="InterPro"/>
</dbReference>
<dbReference type="PIRSF" id="PIRSF005902">
    <property type="entry name" value="DNase_TatD"/>
    <property type="match status" value="1"/>
</dbReference>
<dbReference type="AlphaFoldDB" id="A0A2G6MQV9"/>
<feature type="binding site" evidence="4">
    <location>
        <position position="130"/>
    </location>
    <ligand>
        <name>a divalent metal cation</name>
        <dbReference type="ChEBI" id="CHEBI:60240"/>
        <label>2</label>
    </ligand>
</feature>
<evidence type="ECO:0000313" key="6">
    <source>
        <dbReference type="Proteomes" id="UP000231203"/>
    </source>
</evidence>
<evidence type="ECO:0000256" key="3">
    <source>
        <dbReference type="ARBA" id="ARBA00022801"/>
    </source>
</evidence>
<dbReference type="PANTHER" id="PTHR46124">
    <property type="entry name" value="D-AMINOACYL-TRNA DEACYLASE"/>
    <property type="match status" value="1"/>
</dbReference>
<gene>
    <name evidence="5" type="ORF">CSA25_05355</name>
</gene>
<feature type="binding site" evidence="4">
    <location>
        <position position="155"/>
    </location>
    <ligand>
        <name>a divalent metal cation</name>
        <dbReference type="ChEBI" id="CHEBI:60240"/>
        <label>2</label>
    </ligand>
</feature>
<dbReference type="Pfam" id="PF01026">
    <property type="entry name" value="TatD_DNase"/>
    <property type="match status" value="1"/>
</dbReference>
<dbReference type="Gene3D" id="3.20.20.140">
    <property type="entry name" value="Metal-dependent hydrolases"/>
    <property type="match status" value="1"/>
</dbReference>
<protein>
    <submittedName>
        <fullName evidence="5">Hydrolase TatD</fullName>
    </submittedName>
</protein>
<evidence type="ECO:0000256" key="4">
    <source>
        <dbReference type="PIRSR" id="PIRSR005902-1"/>
    </source>
</evidence>
<feature type="binding site" evidence="4">
    <location>
        <position position="94"/>
    </location>
    <ligand>
        <name>a divalent metal cation</name>
        <dbReference type="ChEBI" id="CHEBI:60240"/>
        <label>1</label>
    </ligand>
</feature>
<accession>A0A2G6MQV9</accession>
<comment type="caution">
    <text evidence="5">The sequence shown here is derived from an EMBL/GenBank/DDBJ whole genome shotgun (WGS) entry which is preliminary data.</text>
</comment>
<dbReference type="FunFam" id="3.20.20.140:FF:000005">
    <property type="entry name" value="TatD family hydrolase"/>
    <property type="match status" value="1"/>
</dbReference>
<comment type="similarity">
    <text evidence="1">Belongs to the metallo-dependent hydrolases superfamily. TatD-type hydrolase family.</text>
</comment>
<feature type="binding site" evidence="4">
    <location>
        <position position="7"/>
    </location>
    <ligand>
        <name>a divalent metal cation</name>
        <dbReference type="ChEBI" id="CHEBI:60240"/>
        <label>1</label>
    </ligand>
</feature>
<keyword evidence="2 4" id="KW-0479">Metal-binding</keyword>
<evidence type="ECO:0000313" key="5">
    <source>
        <dbReference type="EMBL" id="PIE62401.1"/>
    </source>
</evidence>
<dbReference type="InterPro" id="IPR001130">
    <property type="entry name" value="TatD-like"/>
</dbReference>
<reference evidence="5 6" key="1">
    <citation type="submission" date="2017-10" db="EMBL/GenBank/DDBJ databases">
        <title>Novel microbial diversity and functional potential in the marine mammal oral microbiome.</title>
        <authorList>
            <person name="Dudek N.K."/>
            <person name="Sun C.L."/>
            <person name="Burstein D."/>
            <person name="Kantor R.S."/>
            <person name="Aliaga Goltsman D.S."/>
            <person name="Bik E.M."/>
            <person name="Thomas B.C."/>
            <person name="Banfield J.F."/>
            <person name="Relman D.A."/>
        </authorList>
    </citation>
    <scope>NUCLEOTIDE SEQUENCE [LARGE SCALE GENOMIC DNA]</scope>
    <source>
        <strain evidence="5">DOLJORAL78_47_202</strain>
    </source>
</reference>
<evidence type="ECO:0000256" key="1">
    <source>
        <dbReference type="ARBA" id="ARBA00009275"/>
    </source>
</evidence>
<name>A0A2G6MQV9_9BACT</name>
<feature type="binding site" evidence="4">
    <location>
        <position position="206"/>
    </location>
    <ligand>
        <name>a divalent metal cation</name>
        <dbReference type="ChEBI" id="CHEBI:60240"/>
        <label>1</label>
    </ligand>
</feature>
<keyword evidence="3 5" id="KW-0378">Hydrolase</keyword>
<dbReference type="InterPro" id="IPR032466">
    <property type="entry name" value="Metal_Hydrolase"/>
</dbReference>
<sequence length="271" mass="30755">MILFDSHCHIDDKCYDKDLAQVMDRARREGVLAMMVVGIDKATSQKAIDIASRFDHVYTSVGIHPHDAVHCSAQALNELRQLVLTHNCIKAWGETGLDFNRMFSPQKDQEACFSAQLALAGKLDLPMIFHERDSKGRFYEILKSDGPKSRKGVVHCFSGTKAEMFNYLDLGYYIGITGILTILQRGEYLRSIVSLIPRDRLLIETDAPYLTPKPQKNKHRRNEPAFVRSVLECLAQVRGEDPNQLASAVFKNTLDLYNIPADQSWPGHYMR</sequence>
<evidence type="ECO:0000256" key="2">
    <source>
        <dbReference type="ARBA" id="ARBA00022723"/>
    </source>
</evidence>
<dbReference type="PANTHER" id="PTHR46124:SF2">
    <property type="entry name" value="D-AMINOACYL-TRNA DEACYLASE"/>
    <property type="match status" value="1"/>
</dbReference>
<organism evidence="5 6">
    <name type="scientific">Desulfobacter postgatei</name>
    <dbReference type="NCBI Taxonomy" id="2293"/>
    <lineage>
        <taxon>Bacteria</taxon>
        <taxon>Pseudomonadati</taxon>
        <taxon>Thermodesulfobacteriota</taxon>
        <taxon>Desulfobacteria</taxon>
        <taxon>Desulfobacterales</taxon>
        <taxon>Desulfobacteraceae</taxon>
        <taxon>Desulfobacter</taxon>
    </lineage>
</organism>
<dbReference type="InterPro" id="IPR015991">
    <property type="entry name" value="TatD/YcfH-like"/>
</dbReference>
<dbReference type="PROSITE" id="PS01137">
    <property type="entry name" value="TATD_1"/>
    <property type="match status" value="1"/>
</dbReference>
<feature type="binding site" evidence="4">
    <location>
        <position position="9"/>
    </location>
    <ligand>
        <name>a divalent metal cation</name>
        <dbReference type="ChEBI" id="CHEBI:60240"/>
        <label>1</label>
    </ligand>
</feature>
<dbReference type="GO" id="GO:0046872">
    <property type="term" value="F:metal ion binding"/>
    <property type="evidence" value="ECO:0007669"/>
    <property type="project" value="UniProtKB-KW"/>
</dbReference>
<dbReference type="GO" id="GO:0005829">
    <property type="term" value="C:cytosol"/>
    <property type="evidence" value="ECO:0007669"/>
    <property type="project" value="TreeGrafter"/>
</dbReference>
<proteinExistence type="inferred from homology"/>
<dbReference type="EMBL" id="PDTI01000046">
    <property type="protein sequence ID" value="PIE62401.1"/>
    <property type="molecule type" value="Genomic_DNA"/>
</dbReference>